<sequence>MQEAEEEEEEPRFGGRSTELLGHFAASEISSCALKMAAGVFLPPQFQLLTLQPAGGGVSAALQACVSGYDTNQSAHNAPDRASMGSSALHEALDRKTTREVECEGLNRAGVDPVCPGLALARSSLLLTEAENRSGASGPLPLHGSLLKRSTGALWIHSIAAHSLLDEPIDMRSDGRAHDE</sequence>
<organism evidence="1 2">
    <name type="scientific">Pleuronectes platessa</name>
    <name type="common">European plaice</name>
    <dbReference type="NCBI Taxonomy" id="8262"/>
    <lineage>
        <taxon>Eukaryota</taxon>
        <taxon>Metazoa</taxon>
        <taxon>Chordata</taxon>
        <taxon>Craniata</taxon>
        <taxon>Vertebrata</taxon>
        <taxon>Euteleostomi</taxon>
        <taxon>Actinopterygii</taxon>
        <taxon>Neopterygii</taxon>
        <taxon>Teleostei</taxon>
        <taxon>Neoteleostei</taxon>
        <taxon>Acanthomorphata</taxon>
        <taxon>Carangaria</taxon>
        <taxon>Pleuronectiformes</taxon>
        <taxon>Pleuronectoidei</taxon>
        <taxon>Pleuronectidae</taxon>
        <taxon>Pleuronectes</taxon>
    </lineage>
</organism>
<proteinExistence type="predicted"/>
<keyword evidence="2" id="KW-1185">Reference proteome</keyword>
<gene>
    <name evidence="1" type="ORF">PLEPLA_LOCUS8827</name>
</gene>
<dbReference type="AlphaFoldDB" id="A0A9N7TXK5"/>
<comment type="caution">
    <text evidence="1">The sequence shown here is derived from an EMBL/GenBank/DDBJ whole genome shotgun (WGS) entry which is preliminary data.</text>
</comment>
<evidence type="ECO:0000313" key="2">
    <source>
        <dbReference type="Proteomes" id="UP001153269"/>
    </source>
</evidence>
<evidence type="ECO:0000313" key="1">
    <source>
        <dbReference type="EMBL" id="CAB1420950.1"/>
    </source>
</evidence>
<dbReference type="EMBL" id="CADEAL010000493">
    <property type="protein sequence ID" value="CAB1420950.1"/>
    <property type="molecule type" value="Genomic_DNA"/>
</dbReference>
<reference evidence="1" key="1">
    <citation type="submission" date="2020-03" db="EMBL/GenBank/DDBJ databases">
        <authorList>
            <person name="Weist P."/>
        </authorList>
    </citation>
    <scope>NUCLEOTIDE SEQUENCE</scope>
</reference>
<protein>
    <submittedName>
        <fullName evidence="1">Uncharacterized protein</fullName>
    </submittedName>
</protein>
<dbReference type="Proteomes" id="UP001153269">
    <property type="component" value="Unassembled WGS sequence"/>
</dbReference>
<name>A0A9N7TXK5_PLEPL</name>
<accession>A0A9N7TXK5</accession>